<sequence>MLREYKIVSIEIEAELEPFLRIPGPRALDIKSKQHFLDEPFIFKEYDADALILTNKSLTIKTSFLYRLGK</sequence>
<reference evidence="1 2" key="1">
    <citation type="submission" date="2017-12" db="EMBL/GenBank/DDBJ databases">
        <title>Comparative genomics of Botrytis spp.</title>
        <authorList>
            <person name="Valero-Jimenez C.A."/>
            <person name="Tapia P."/>
            <person name="Veloso J."/>
            <person name="Silva-Moreno E."/>
            <person name="Staats M."/>
            <person name="Valdes J.H."/>
            <person name="Van Kan J.A.L."/>
        </authorList>
    </citation>
    <scope>NUCLEOTIDE SEQUENCE [LARGE SCALE GENOMIC DNA]</scope>
    <source>
        <strain evidence="1 2">MUCL11595</strain>
    </source>
</reference>
<organism evidence="1 2">
    <name type="scientific">Botryotinia convoluta</name>
    <dbReference type="NCBI Taxonomy" id="54673"/>
    <lineage>
        <taxon>Eukaryota</taxon>
        <taxon>Fungi</taxon>
        <taxon>Dikarya</taxon>
        <taxon>Ascomycota</taxon>
        <taxon>Pezizomycotina</taxon>
        <taxon>Leotiomycetes</taxon>
        <taxon>Helotiales</taxon>
        <taxon>Sclerotiniaceae</taxon>
        <taxon>Botryotinia</taxon>
    </lineage>
</organism>
<gene>
    <name evidence="1" type="ORF">BCON_0085g00360</name>
</gene>
<evidence type="ECO:0000313" key="2">
    <source>
        <dbReference type="Proteomes" id="UP000297527"/>
    </source>
</evidence>
<dbReference type="OrthoDB" id="3555781at2759"/>
<name>A0A4Z1I5B6_9HELO</name>
<dbReference type="EMBL" id="PQXN01000085">
    <property type="protein sequence ID" value="TGO55884.1"/>
    <property type="molecule type" value="Genomic_DNA"/>
</dbReference>
<dbReference type="Proteomes" id="UP000297527">
    <property type="component" value="Unassembled WGS sequence"/>
</dbReference>
<evidence type="ECO:0000313" key="1">
    <source>
        <dbReference type="EMBL" id="TGO55884.1"/>
    </source>
</evidence>
<keyword evidence="2" id="KW-1185">Reference proteome</keyword>
<protein>
    <submittedName>
        <fullName evidence="1">Uncharacterized protein</fullName>
    </submittedName>
</protein>
<comment type="caution">
    <text evidence="1">The sequence shown here is derived from an EMBL/GenBank/DDBJ whole genome shotgun (WGS) entry which is preliminary data.</text>
</comment>
<dbReference type="AlphaFoldDB" id="A0A4Z1I5B6"/>
<proteinExistence type="predicted"/>
<accession>A0A4Z1I5B6</accession>